<dbReference type="AlphaFoldDB" id="A0A370GC50"/>
<dbReference type="RefSeq" id="WP_211310097.1">
    <property type="nucleotide sequence ID" value="NZ_QQAX01000020.1"/>
</dbReference>
<gene>
    <name evidence="1" type="ORF">C8D86_1201</name>
</gene>
<sequence>FAQYSSPVNVTLTNTNTGSATNGGLITAFDNITNLINNGQLNELTLPNKANTLTITGAKLGFVNDPIYFDGFQRFRSSSGRDTVVFNTNAVVNASSNEVMVGSTTMFFENFTLTGGTSTTDIADVIQQGNPTTSTVTSTTNWTMTSVNQNITDMITQAAEDYYETLTQVKINPYCSQAN</sequence>
<organism evidence="1 2">
    <name type="scientific">Aquicella lusitana</name>
    <dbReference type="NCBI Taxonomy" id="254246"/>
    <lineage>
        <taxon>Bacteria</taxon>
        <taxon>Pseudomonadati</taxon>
        <taxon>Pseudomonadota</taxon>
        <taxon>Gammaproteobacteria</taxon>
        <taxon>Legionellales</taxon>
        <taxon>Coxiellaceae</taxon>
        <taxon>Aquicella</taxon>
    </lineage>
</organism>
<feature type="non-terminal residue" evidence="1">
    <location>
        <position position="1"/>
    </location>
</feature>
<dbReference type="EMBL" id="QQAX01000020">
    <property type="protein sequence ID" value="RDI41301.1"/>
    <property type="molecule type" value="Genomic_DNA"/>
</dbReference>
<name>A0A370GC50_9COXI</name>
<reference evidence="1 2" key="1">
    <citation type="submission" date="2018-07" db="EMBL/GenBank/DDBJ databases">
        <title>Genomic Encyclopedia of Type Strains, Phase IV (KMG-IV): sequencing the most valuable type-strain genomes for metagenomic binning, comparative biology and taxonomic classification.</title>
        <authorList>
            <person name="Goeker M."/>
        </authorList>
    </citation>
    <scope>NUCLEOTIDE SEQUENCE [LARGE SCALE GENOMIC DNA]</scope>
    <source>
        <strain evidence="1 2">DSM 16500</strain>
    </source>
</reference>
<protein>
    <submittedName>
        <fullName evidence="1">Uncharacterized protein</fullName>
    </submittedName>
</protein>
<comment type="caution">
    <text evidence="1">The sequence shown here is derived from an EMBL/GenBank/DDBJ whole genome shotgun (WGS) entry which is preliminary data.</text>
</comment>
<keyword evidence="2" id="KW-1185">Reference proteome</keyword>
<evidence type="ECO:0000313" key="2">
    <source>
        <dbReference type="Proteomes" id="UP000254720"/>
    </source>
</evidence>
<accession>A0A370GC50</accession>
<dbReference type="Proteomes" id="UP000254720">
    <property type="component" value="Unassembled WGS sequence"/>
</dbReference>
<proteinExistence type="predicted"/>
<evidence type="ECO:0000313" key="1">
    <source>
        <dbReference type="EMBL" id="RDI41301.1"/>
    </source>
</evidence>